<dbReference type="AlphaFoldDB" id="A0A2H5Q845"/>
<dbReference type="InterPro" id="IPR002885">
    <property type="entry name" value="PPR_rpt"/>
</dbReference>
<dbReference type="Proteomes" id="UP000236630">
    <property type="component" value="Unassembled WGS sequence"/>
</dbReference>
<proteinExistence type="inferred from homology"/>
<evidence type="ECO:0000256" key="2">
    <source>
        <dbReference type="ARBA" id="ARBA00022737"/>
    </source>
</evidence>
<dbReference type="Pfam" id="PF01535">
    <property type="entry name" value="PPR"/>
    <property type="match status" value="2"/>
</dbReference>
<evidence type="ECO:0000259" key="3">
    <source>
        <dbReference type="Pfam" id="PF14432"/>
    </source>
</evidence>
<dbReference type="Gene3D" id="1.25.40.10">
    <property type="entry name" value="Tetratricopeptide repeat domain"/>
    <property type="match status" value="1"/>
</dbReference>
<feature type="domain" description="DYW" evidence="3">
    <location>
        <begin position="424"/>
        <end position="495"/>
    </location>
</feature>
<keyword evidence="2" id="KW-0677">Repeat</keyword>
<dbReference type="GO" id="GO:0009451">
    <property type="term" value="P:RNA modification"/>
    <property type="evidence" value="ECO:0007669"/>
    <property type="project" value="InterPro"/>
</dbReference>
<dbReference type="InterPro" id="IPR011990">
    <property type="entry name" value="TPR-like_helical_dom_sf"/>
</dbReference>
<accession>A0A2H5Q845</accession>
<dbReference type="GO" id="GO:0003723">
    <property type="term" value="F:RNA binding"/>
    <property type="evidence" value="ECO:0007669"/>
    <property type="project" value="InterPro"/>
</dbReference>
<evidence type="ECO:0000256" key="1">
    <source>
        <dbReference type="ARBA" id="ARBA00006643"/>
    </source>
</evidence>
<dbReference type="PANTHER" id="PTHR47926">
    <property type="entry name" value="PENTATRICOPEPTIDE REPEAT-CONTAINING PROTEIN"/>
    <property type="match status" value="1"/>
</dbReference>
<gene>
    <name evidence="4" type="ORF">CUMW_204980</name>
</gene>
<keyword evidence="5" id="KW-1185">Reference proteome</keyword>
<dbReference type="InterPro" id="IPR032867">
    <property type="entry name" value="DYW_dom"/>
</dbReference>
<comment type="similarity">
    <text evidence="1">Belongs to the PPR family. PCMP-H subfamily.</text>
</comment>
<dbReference type="PANTHER" id="PTHR47926:SF396">
    <property type="entry name" value="PENTATRICOPEPTIDE REPEAT-CONTAINING PROTEIN"/>
    <property type="match status" value="1"/>
</dbReference>
<dbReference type="Pfam" id="PF14432">
    <property type="entry name" value="DYW_deaminase"/>
    <property type="match status" value="1"/>
</dbReference>
<organism evidence="4 5">
    <name type="scientific">Citrus unshiu</name>
    <name type="common">Satsuma mandarin</name>
    <name type="synonym">Citrus nobilis var. unshiu</name>
    <dbReference type="NCBI Taxonomy" id="55188"/>
    <lineage>
        <taxon>Eukaryota</taxon>
        <taxon>Viridiplantae</taxon>
        <taxon>Streptophyta</taxon>
        <taxon>Embryophyta</taxon>
        <taxon>Tracheophyta</taxon>
        <taxon>Spermatophyta</taxon>
        <taxon>Magnoliopsida</taxon>
        <taxon>eudicotyledons</taxon>
        <taxon>Gunneridae</taxon>
        <taxon>Pentapetalae</taxon>
        <taxon>rosids</taxon>
        <taxon>malvids</taxon>
        <taxon>Sapindales</taxon>
        <taxon>Rutaceae</taxon>
        <taxon>Aurantioideae</taxon>
        <taxon>Citrus</taxon>
    </lineage>
</organism>
<feature type="non-terminal residue" evidence="4">
    <location>
        <position position="1"/>
    </location>
</feature>
<protein>
    <recommendedName>
        <fullName evidence="3">DYW domain-containing protein</fullName>
    </recommendedName>
</protein>
<dbReference type="InterPro" id="IPR046960">
    <property type="entry name" value="PPR_At4g14850-like_plant"/>
</dbReference>
<evidence type="ECO:0000313" key="4">
    <source>
        <dbReference type="EMBL" id="GAY60808.1"/>
    </source>
</evidence>
<sequence length="532" mass="59901">CISLLCFLFPRKSYRWIPQRYPHLNFPRSCSTFLKQFSYSSSSSPVCADDYNFHLHSFDPHSFYGALIDNSSHKRHLGQIHALLLVSRLQESRYNLFVEALEAYSRMQVAWVAPNGCTPPLVLKACVALPSLLMGPRVHGQIFSLGFLVCYLFDGLFDRTIVFLDLYHLWSRTEWSAFGSFDGLLSNEENEYGTALDCSCDLEFLEQGKIVHGFMIKLGLELESDLLISLTAVYQPNVTLRNAMISGYAKNGYAEEAVKLFPKWMDYYIGKSEYRNNVIVNTVLIDMYAKCGSVDLAPMFFDRTLDKDVVMRKAITLYQAMKQASVQPIDATFVLAAFNHSGLGEEGWVLFHHIRKHGIEPRHQHYARARTSECLEDPHAAVGEYAADRLFSLDPHNIGGYLQLSNLYAFASLWDCVAKIRGIDEGEKTDKRPGRIAVAYGLISNPPGTAVRKKKNLRACVNCHSATQHLSNLVNRTIVVGDSNSFHHCANGVCSFFWRLLGPRPIRSMDDGTVNIPDAGFEGWDCVSVGKT</sequence>
<dbReference type="EMBL" id="BDQV01000246">
    <property type="protein sequence ID" value="GAY60808.1"/>
    <property type="molecule type" value="Genomic_DNA"/>
</dbReference>
<reference evidence="4 5" key="1">
    <citation type="journal article" date="2017" name="Front. Genet.">
        <title>Draft sequencing of the heterozygous diploid genome of Satsuma (Citrus unshiu Marc.) using a hybrid assembly approach.</title>
        <authorList>
            <person name="Shimizu T."/>
            <person name="Tanizawa Y."/>
            <person name="Mochizuki T."/>
            <person name="Nagasaki H."/>
            <person name="Yoshioka T."/>
            <person name="Toyoda A."/>
            <person name="Fujiyama A."/>
            <person name="Kaminuma E."/>
            <person name="Nakamura Y."/>
        </authorList>
    </citation>
    <scope>NUCLEOTIDE SEQUENCE [LARGE SCALE GENOMIC DNA]</scope>
    <source>
        <strain evidence="5">cv. Miyagawa wase</strain>
    </source>
</reference>
<dbReference type="GO" id="GO:0008270">
    <property type="term" value="F:zinc ion binding"/>
    <property type="evidence" value="ECO:0007669"/>
    <property type="project" value="InterPro"/>
</dbReference>
<comment type="caution">
    <text evidence="4">The sequence shown here is derived from an EMBL/GenBank/DDBJ whole genome shotgun (WGS) entry which is preliminary data.</text>
</comment>
<evidence type="ECO:0000313" key="5">
    <source>
        <dbReference type="Proteomes" id="UP000236630"/>
    </source>
</evidence>
<name>A0A2H5Q845_CITUN</name>
<dbReference type="STRING" id="55188.A0A2H5Q845"/>